<feature type="compositionally biased region" description="Basic and acidic residues" evidence="1">
    <location>
        <begin position="63"/>
        <end position="82"/>
    </location>
</feature>
<gene>
    <name evidence="2" type="ORF">GCM10022214_02660</name>
</gene>
<feature type="region of interest" description="Disordered" evidence="1">
    <location>
        <begin position="63"/>
        <end position="109"/>
    </location>
</feature>
<organism evidence="2 3">
    <name type="scientific">Actinomadura miaoliensis</name>
    <dbReference type="NCBI Taxonomy" id="430685"/>
    <lineage>
        <taxon>Bacteria</taxon>
        <taxon>Bacillati</taxon>
        <taxon>Actinomycetota</taxon>
        <taxon>Actinomycetes</taxon>
        <taxon>Streptosporangiales</taxon>
        <taxon>Thermomonosporaceae</taxon>
        <taxon>Actinomadura</taxon>
    </lineage>
</organism>
<accession>A0ABP7UXH1</accession>
<reference evidence="3" key="1">
    <citation type="journal article" date="2019" name="Int. J. Syst. Evol. Microbiol.">
        <title>The Global Catalogue of Microorganisms (GCM) 10K type strain sequencing project: providing services to taxonomists for standard genome sequencing and annotation.</title>
        <authorList>
            <consortium name="The Broad Institute Genomics Platform"/>
            <consortium name="The Broad Institute Genome Sequencing Center for Infectious Disease"/>
            <person name="Wu L."/>
            <person name="Ma J."/>
        </authorList>
    </citation>
    <scope>NUCLEOTIDE SEQUENCE [LARGE SCALE GENOMIC DNA]</scope>
    <source>
        <strain evidence="3">JCM 16702</strain>
    </source>
</reference>
<proteinExistence type="predicted"/>
<protein>
    <submittedName>
        <fullName evidence="2">Uncharacterized protein</fullName>
    </submittedName>
</protein>
<dbReference type="Proteomes" id="UP001500683">
    <property type="component" value="Unassembled WGS sequence"/>
</dbReference>
<comment type="caution">
    <text evidence="2">The sequence shown here is derived from an EMBL/GenBank/DDBJ whole genome shotgun (WGS) entry which is preliminary data.</text>
</comment>
<feature type="compositionally biased region" description="Low complexity" evidence="1">
    <location>
        <begin position="94"/>
        <end position="106"/>
    </location>
</feature>
<name>A0ABP7UXH1_9ACTN</name>
<sequence>MLYLHNGPQYLEGLLGAHKTRVAPFNVNYPVRRRRARIVLDLRAGDLRAVALVGEVVGEGALRHADDRGGDAGREGAGEGHQSRRGRKCSANVASSSGSRAISDSGPRAVQRQQWRAVTGCIKDWCA</sequence>
<evidence type="ECO:0000256" key="1">
    <source>
        <dbReference type="SAM" id="MobiDB-lite"/>
    </source>
</evidence>
<evidence type="ECO:0000313" key="3">
    <source>
        <dbReference type="Proteomes" id="UP001500683"/>
    </source>
</evidence>
<evidence type="ECO:0000313" key="2">
    <source>
        <dbReference type="EMBL" id="GAA4055051.1"/>
    </source>
</evidence>
<keyword evidence="3" id="KW-1185">Reference proteome</keyword>
<dbReference type="EMBL" id="BAAAZG010000001">
    <property type="protein sequence ID" value="GAA4055051.1"/>
    <property type="molecule type" value="Genomic_DNA"/>
</dbReference>